<dbReference type="EMBL" id="MN738763">
    <property type="protein sequence ID" value="QHS83760.1"/>
    <property type="molecule type" value="Genomic_DNA"/>
</dbReference>
<reference evidence="1" key="1">
    <citation type="journal article" date="2020" name="Nature">
        <title>Giant virus diversity and host interactions through global metagenomics.</title>
        <authorList>
            <person name="Schulz F."/>
            <person name="Roux S."/>
            <person name="Paez-Espino D."/>
            <person name="Jungbluth S."/>
            <person name="Walsh D.A."/>
            <person name="Denef V.J."/>
            <person name="McMahon K.D."/>
            <person name="Konstantinidis K.T."/>
            <person name="Eloe-Fadrosh E.A."/>
            <person name="Kyrpides N.C."/>
            <person name="Woyke T."/>
        </authorList>
    </citation>
    <scope>NUCLEOTIDE SEQUENCE</scope>
    <source>
        <strain evidence="1">GVMAG-S-ERX555961-36</strain>
    </source>
</reference>
<accession>A0A6C0AWM6</accession>
<dbReference type="AlphaFoldDB" id="A0A6C0AWM6"/>
<proteinExistence type="predicted"/>
<sequence length="198" mass="23187">MSNSNDYFHTKQIIKELILKYDDLRIQYYVLISKLNANSEHGKDYGLKCSLINSDILDFEPLNEYLEDMESMKCRIKELKRIIDYLADILEKQRMHFLVNYFCSSDTSEAFPKYIIPLLKSKYHKLYVNLICCSSSEEGEGGYYFEEDFIYDNSEYIEEESVLRSISSESPPESPRNCLTVDAPVELIEPGVHFEFDS</sequence>
<organism evidence="1">
    <name type="scientific">viral metagenome</name>
    <dbReference type="NCBI Taxonomy" id="1070528"/>
    <lineage>
        <taxon>unclassified sequences</taxon>
        <taxon>metagenomes</taxon>
        <taxon>organismal metagenomes</taxon>
    </lineage>
</organism>
<evidence type="ECO:0000313" key="1">
    <source>
        <dbReference type="EMBL" id="QHS83760.1"/>
    </source>
</evidence>
<protein>
    <submittedName>
        <fullName evidence="1">Uncharacterized protein</fullName>
    </submittedName>
</protein>
<name>A0A6C0AWM6_9ZZZZ</name>